<proteinExistence type="predicted"/>
<gene>
    <name evidence="2" type="ORF">SULPSESMR1_03465</name>
</gene>
<protein>
    <submittedName>
        <fullName evidence="2">Hint domain protein</fullName>
    </submittedName>
</protein>
<keyword evidence="3" id="KW-1185">Reference proteome</keyword>
<organism evidence="2 3">
    <name type="scientific">Pseudosulfitobacter pseudonitzschiae</name>
    <dbReference type="NCBI Taxonomy" id="1402135"/>
    <lineage>
        <taxon>Bacteria</taxon>
        <taxon>Pseudomonadati</taxon>
        <taxon>Pseudomonadota</taxon>
        <taxon>Alphaproteobacteria</taxon>
        <taxon>Rhodobacterales</taxon>
        <taxon>Roseobacteraceae</taxon>
        <taxon>Pseudosulfitobacter</taxon>
    </lineage>
</organism>
<name>A0A221K5V2_9RHOB</name>
<dbReference type="RefSeq" id="WP_089421964.1">
    <property type="nucleotide sequence ID" value="NZ_CP022415.1"/>
</dbReference>
<evidence type="ECO:0000313" key="3">
    <source>
        <dbReference type="Proteomes" id="UP000199754"/>
    </source>
</evidence>
<feature type="domain" description="Hedgehog/Intein (Hint)" evidence="1">
    <location>
        <begin position="23"/>
        <end position="165"/>
    </location>
</feature>
<dbReference type="OrthoDB" id="6305173at2"/>
<evidence type="ECO:0000313" key="2">
    <source>
        <dbReference type="EMBL" id="ASM74237.1"/>
    </source>
</evidence>
<dbReference type="EMBL" id="CP022415">
    <property type="protein sequence ID" value="ASM74237.1"/>
    <property type="molecule type" value="Genomic_DNA"/>
</dbReference>
<sequence>MNTTTRQGADRTGFLRAAAVLTSFGPGTMLQTDEGEVPVEWLDTQHKLVTRDHGAQPILRINRIRLLRSDLQQHPEFAPVVMLPDTFGPMIPGHHVRLSPNSLVLYRSWRAQLHYGTNEVLVPGATLADKMPLRRPADTTFVYTQILMQRHELLYIEGMWVGSMLFADLNTIGSVGDDGLVAVLGKTPMIAARPILTQDEARGLVDQDLAEGQAVGVCDTSSQSN</sequence>
<reference evidence="2 3" key="1">
    <citation type="submission" date="2017-07" db="EMBL/GenBank/DDBJ databases">
        <title>Genome Sequence of Sulfitobacter pseudonitzschiae Strain SMR1 Isolated from a culture of the Diatom Skeletonema marinoi.</title>
        <authorList>
            <person name="Topel M."/>
            <person name="Pinder M.I.M."/>
            <person name="Johansson O.N."/>
            <person name="Kourtchenko O."/>
            <person name="Godhe A."/>
            <person name="Clarke A.K."/>
        </authorList>
    </citation>
    <scope>NUCLEOTIDE SEQUENCE [LARGE SCALE GENOMIC DNA]</scope>
    <source>
        <strain evidence="2 3">SMR1</strain>
    </source>
</reference>
<evidence type="ECO:0000259" key="1">
    <source>
        <dbReference type="Pfam" id="PF13403"/>
    </source>
</evidence>
<dbReference type="KEGG" id="spse:SULPSESMR1_03465"/>
<accession>A0A221K5V2</accession>
<dbReference type="AlphaFoldDB" id="A0A221K5V2"/>
<dbReference type="Pfam" id="PF13403">
    <property type="entry name" value="Hint_2"/>
    <property type="match status" value="1"/>
</dbReference>
<dbReference type="InterPro" id="IPR028992">
    <property type="entry name" value="Hedgehog/Intein_dom"/>
</dbReference>
<dbReference type="Proteomes" id="UP000199754">
    <property type="component" value="Chromosome"/>
</dbReference>